<feature type="compositionally biased region" description="Low complexity" evidence="1">
    <location>
        <begin position="54"/>
        <end position="68"/>
    </location>
</feature>
<sequence>MPLGWLGRVRAVRAGTVGIVVALVWSTSACSDEDLVDTIPPPRPNRTTSVVTGPPGASPATSTLSSAPVSRTADVRSGTTETTTRPTARTTGAPTTAQGAVTTQ</sequence>
<evidence type="ECO:0000313" key="3">
    <source>
        <dbReference type="Proteomes" id="UP000008914"/>
    </source>
</evidence>
<dbReference type="RefSeq" id="WP_013491472.1">
    <property type="nucleotide sequence ID" value="NC_014830.1"/>
</dbReference>
<reference evidence="2 3" key="1">
    <citation type="journal article" date="2010" name="Stand. Genomic Sci.">
        <title>Complete genome sequence of Intrasporangium calvum type strain (7 KIP).</title>
        <authorList>
            <person name="Del Rio T.G."/>
            <person name="Chertkov O."/>
            <person name="Yasawong M."/>
            <person name="Lucas S."/>
            <person name="Deshpande S."/>
            <person name="Cheng J.F."/>
            <person name="Detter C."/>
            <person name="Tapia R."/>
            <person name="Han C."/>
            <person name="Goodwin L."/>
            <person name="Pitluck S."/>
            <person name="Liolios K."/>
            <person name="Ivanova N."/>
            <person name="Mavromatis K."/>
            <person name="Pati A."/>
            <person name="Chen A."/>
            <person name="Palaniappan K."/>
            <person name="Land M."/>
            <person name="Hauser L."/>
            <person name="Chang Y.J."/>
            <person name="Jeffries C.D."/>
            <person name="Rohde M."/>
            <person name="Pukall R."/>
            <person name="Sikorski J."/>
            <person name="Goker M."/>
            <person name="Woyke T."/>
            <person name="Bristow J."/>
            <person name="Eisen J.A."/>
            <person name="Markowitz V."/>
            <person name="Hugenholtz P."/>
            <person name="Kyrpides N.C."/>
            <person name="Klenk H.P."/>
            <person name="Lapidus A."/>
        </authorList>
    </citation>
    <scope>NUCLEOTIDE SEQUENCE [LARGE SCALE GENOMIC DNA]</scope>
    <source>
        <strain evidence="3">ATCC 23552 / DSM 43043 / JCM 3097 / NBRC 12989 / 7 KIP</strain>
    </source>
</reference>
<keyword evidence="3" id="KW-1185">Reference proteome</keyword>
<dbReference type="Proteomes" id="UP000008914">
    <property type="component" value="Chromosome"/>
</dbReference>
<protein>
    <submittedName>
        <fullName evidence="2">Uncharacterized protein</fullName>
    </submittedName>
</protein>
<feature type="region of interest" description="Disordered" evidence="1">
    <location>
        <begin position="33"/>
        <end position="104"/>
    </location>
</feature>
<evidence type="ECO:0000256" key="1">
    <source>
        <dbReference type="SAM" id="MobiDB-lite"/>
    </source>
</evidence>
<evidence type="ECO:0000313" key="2">
    <source>
        <dbReference type="EMBL" id="ADU47151.1"/>
    </source>
</evidence>
<name>E6S9W1_INTC7</name>
<dbReference type="HOGENOM" id="CLU_2246323_0_0_11"/>
<gene>
    <name evidence="2" type="ordered locus">Intca_0606</name>
</gene>
<proteinExistence type="predicted"/>
<dbReference type="AlphaFoldDB" id="E6S9W1"/>
<dbReference type="EMBL" id="CP002343">
    <property type="protein sequence ID" value="ADU47151.1"/>
    <property type="molecule type" value="Genomic_DNA"/>
</dbReference>
<dbReference type="STRING" id="710696.Intca_0606"/>
<feature type="compositionally biased region" description="Low complexity" evidence="1">
    <location>
        <begin position="79"/>
        <end position="104"/>
    </location>
</feature>
<organism evidence="2 3">
    <name type="scientific">Intrasporangium calvum (strain ATCC 23552 / DSM 43043 / JCM 3097 / NBRC 12989 / NCIMB 10167 / NRRL B-3866 / 7 KIP)</name>
    <dbReference type="NCBI Taxonomy" id="710696"/>
    <lineage>
        <taxon>Bacteria</taxon>
        <taxon>Bacillati</taxon>
        <taxon>Actinomycetota</taxon>
        <taxon>Actinomycetes</taxon>
        <taxon>Micrococcales</taxon>
        <taxon>Intrasporangiaceae</taxon>
        <taxon>Intrasporangium</taxon>
    </lineage>
</organism>
<dbReference type="OrthoDB" id="9996333at2"/>
<dbReference type="KEGG" id="ica:Intca_0606"/>
<accession>E6S9W1</accession>